<accession>A0A428VXL4</accession>
<dbReference type="Proteomes" id="UP000286716">
    <property type="component" value="Unassembled WGS sequence"/>
</dbReference>
<dbReference type="InterPro" id="IPR042070">
    <property type="entry name" value="PucR_C-HTH_sf"/>
</dbReference>
<reference evidence="3 4" key="1">
    <citation type="submission" date="2018-05" db="EMBL/GenBank/DDBJ databases">
        <title>Evolution of GPA BGCs.</title>
        <authorList>
            <person name="Waglechner N."/>
            <person name="Wright G.D."/>
        </authorList>
    </citation>
    <scope>NUCLEOTIDE SEQUENCE [LARGE SCALE GENOMIC DNA]</scope>
    <source>
        <strain evidence="3 4">DSM 5908</strain>
    </source>
</reference>
<evidence type="ECO:0000313" key="4">
    <source>
        <dbReference type="Proteomes" id="UP000286716"/>
    </source>
</evidence>
<evidence type="ECO:0000259" key="2">
    <source>
        <dbReference type="Pfam" id="PF13556"/>
    </source>
</evidence>
<evidence type="ECO:0000256" key="1">
    <source>
        <dbReference type="SAM" id="MobiDB-lite"/>
    </source>
</evidence>
<dbReference type="RefSeq" id="WP_084641608.1">
    <property type="nucleotide sequence ID" value="NZ_QHHU01000103.1"/>
</dbReference>
<sequence length="62" mass="6515">MTGAPRAAPTAEDPPGKRGSKTRTAAATGLSRPTLYSRLARFEQILGVPPGFGGVPDFCMWP</sequence>
<organism evidence="3 4">
    <name type="scientific">Amycolatopsis balhimycina DSM 5908</name>
    <dbReference type="NCBI Taxonomy" id="1081091"/>
    <lineage>
        <taxon>Bacteria</taxon>
        <taxon>Bacillati</taxon>
        <taxon>Actinomycetota</taxon>
        <taxon>Actinomycetes</taxon>
        <taxon>Pseudonocardiales</taxon>
        <taxon>Pseudonocardiaceae</taxon>
        <taxon>Amycolatopsis</taxon>
    </lineage>
</organism>
<gene>
    <name evidence="3" type="ORF">DMA12_43875</name>
</gene>
<dbReference type="Pfam" id="PF13556">
    <property type="entry name" value="HTH_30"/>
    <property type="match status" value="1"/>
</dbReference>
<protein>
    <submittedName>
        <fullName evidence="3">PucR family transcriptional regulator</fullName>
    </submittedName>
</protein>
<dbReference type="Gene3D" id="1.10.10.2840">
    <property type="entry name" value="PucR C-terminal helix-turn-helix domain"/>
    <property type="match status" value="1"/>
</dbReference>
<feature type="region of interest" description="Disordered" evidence="1">
    <location>
        <begin position="1"/>
        <end position="29"/>
    </location>
</feature>
<dbReference type="AlphaFoldDB" id="A0A428VXL4"/>
<evidence type="ECO:0000313" key="3">
    <source>
        <dbReference type="EMBL" id="RSM35565.1"/>
    </source>
</evidence>
<name>A0A428VXL4_AMYBA</name>
<dbReference type="EMBL" id="QHHU01000103">
    <property type="protein sequence ID" value="RSM35565.1"/>
    <property type="molecule type" value="Genomic_DNA"/>
</dbReference>
<keyword evidence="4" id="KW-1185">Reference proteome</keyword>
<dbReference type="InterPro" id="IPR025736">
    <property type="entry name" value="PucR_C-HTH_dom"/>
</dbReference>
<proteinExistence type="predicted"/>
<comment type="caution">
    <text evidence="3">The sequence shown here is derived from an EMBL/GenBank/DDBJ whole genome shotgun (WGS) entry which is preliminary data.</text>
</comment>
<feature type="domain" description="PucR C-terminal helix-turn-helix" evidence="2">
    <location>
        <begin position="18"/>
        <end position="50"/>
    </location>
</feature>